<evidence type="ECO:0000313" key="12">
    <source>
        <dbReference type="Proteomes" id="UP001610990"/>
    </source>
</evidence>
<keyword evidence="5" id="KW-0997">Cell inner membrane</keyword>
<reference evidence="11 12" key="1">
    <citation type="submission" date="2024-10" db="EMBL/GenBank/DDBJ databases">
        <title>The Natural Products Discovery Center: Release of the First 8490 Sequenced Strains for Exploring Actinobacteria Biosynthetic Diversity.</title>
        <authorList>
            <person name="Kalkreuter E."/>
            <person name="Kautsar S.A."/>
            <person name="Yang D."/>
            <person name="Bader C.D."/>
            <person name="Teijaro C.N."/>
            <person name="Fluegel L."/>
            <person name="Davis C.M."/>
            <person name="Simpson J.R."/>
            <person name="Lauterbach L."/>
            <person name="Steele A.D."/>
            <person name="Gui C."/>
            <person name="Meng S."/>
            <person name="Li G."/>
            <person name="Viehrig K."/>
            <person name="Ye F."/>
            <person name="Su P."/>
            <person name="Kiefer A.F."/>
            <person name="Nichols A."/>
            <person name="Cepeda A.J."/>
            <person name="Yan W."/>
            <person name="Fan B."/>
            <person name="Jiang Y."/>
            <person name="Adhikari A."/>
            <person name="Zheng C.-J."/>
            <person name="Schuster L."/>
            <person name="Cowan T.M."/>
            <person name="Smanski M.J."/>
            <person name="Chevrette M.G."/>
            <person name="De Carvalho L.P.S."/>
            <person name="Shen B."/>
        </authorList>
    </citation>
    <scope>NUCLEOTIDE SEQUENCE [LARGE SCALE GENOMIC DNA]</scope>
    <source>
        <strain evidence="11 12">NPDC018013</strain>
    </source>
</reference>
<evidence type="ECO:0000256" key="10">
    <source>
        <dbReference type="SAM" id="Phobius"/>
    </source>
</evidence>
<keyword evidence="7 10" id="KW-1133">Transmembrane helix</keyword>
<feature type="transmembrane region" description="Helical" evidence="10">
    <location>
        <begin position="132"/>
        <end position="157"/>
    </location>
</feature>
<keyword evidence="6 10" id="KW-0812">Transmembrane</keyword>
<feature type="transmembrane region" description="Helical" evidence="10">
    <location>
        <begin position="89"/>
        <end position="111"/>
    </location>
</feature>
<organism evidence="11 12">
    <name type="scientific">Streptomyces celluloflavus</name>
    <dbReference type="NCBI Taxonomy" id="58344"/>
    <lineage>
        <taxon>Bacteria</taxon>
        <taxon>Bacillati</taxon>
        <taxon>Actinomycetota</taxon>
        <taxon>Actinomycetes</taxon>
        <taxon>Kitasatosporales</taxon>
        <taxon>Streptomycetaceae</taxon>
        <taxon>Streptomyces</taxon>
    </lineage>
</organism>
<dbReference type="Proteomes" id="UP001610990">
    <property type="component" value="Unassembled WGS sequence"/>
</dbReference>
<dbReference type="PANTHER" id="PTHR36106:SF3">
    <property type="entry name" value="ANAEROBIC C4-DICARBOXYLATE TRANSPORTER DCUB"/>
    <property type="match status" value="1"/>
</dbReference>
<keyword evidence="12" id="KW-1185">Reference proteome</keyword>
<feature type="transmembrane region" description="Helical" evidence="10">
    <location>
        <begin position="297"/>
        <end position="315"/>
    </location>
</feature>
<feature type="transmembrane region" description="Helical" evidence="10">
    <location>
        <begin position="169"/>
        <end position="189"/>
    </location>
</feature>
<feature type="compositionally biased region" description="Basic and acidic residues" evidence="9">
    <location>
        <begin position="198"/>
        <end position="209"/>
    </location>
</feature>
<keyword evidence="3" id="KW-0813">Transport</keyword>
<dbReference type="PANTHER" id="PTHR36106">
    <property type="entry name" value="ANAEROBIC C4-DICARBOXYLATE TRANSPORTER DCUB"/>
    <property type="match status" value="1"/>
</dbReference>
<feature type="region of interest" description="Disordered" evidence="9">
    <location>
        <begin position="198"/>
        <end position="226"/>
    </location>
</feature>
<evidence type="ECO:0000256" key="5">
    <source>
        <dbReference type="ARBA" id="ARBA00022519"/>
    </source>
</evidence>
<accession>A0ABW7RFY4</accession>
<proteinExistence type="inferred from homology"/>
<sequence length="440" mass="44769">MLIIEFLAVFGLMVYGSKLGGPAGLIAFGGGTTALLVFGLRQKPGDLPVAAMEVILIVTFAAGAMEASGGTGYLLELATRILRRHPSRITFLAPLLTLVLCALAGTGNIFFPFIPVIYETARANGIRPERPLAASVVASQMAVVASPVSASVLTVVALTTPVGGSLGGYLLITVPAILIGVVAVAAVCVRKGEDLPGDPVLRDGPEPAESRPVPGPDRHGDRSGPAAGARAKASVWIFLAGVTAIVVLGIFDGLLPAFPDGSRLTSTDALLIVEFAVAALILAVGRPAGGSVMNSSTLRGGLTATLVLVAVSWPYTTLINAHLSGINRTIDAMLTTWVGLFVLLIAVAGAIIASQTAIANIFLPLGIAAGLSAPVIAACYMGVTTNTCLPFNGAAQMAIQVDKTGSTGNGRYLVDNSFMVPALTGFVVTAAVAFAMTAIT</sequence>
<feature type="transmembrane region" description="Helical" evidence="10">
    <location>
        <begin position="418"/>
        <end position="439"/>
    </location>
</feature>
<feature type="transmembrane region" description="Helical" evidence="10">
    <location>
        <begin position="235"/>
        <end position="257"/>
    </location>
</feature>
<keyword evidence="8 10" id="KW-0472">Membrane</keyword>
<evidence type="ECO:0000256" key="1">
    <source>
        <dbReference type="ARBA" id="ARBA00004429"/>
    </source>
</evidence>
<name>A0ABW7RFY4_9ACTN</name>
<comment type="subcellular location">
    <subcellularLocation>
        <location evidence="1">Cell inner membrane</location>
        <topology evidence="1">Multi-pass membrane protein</topology>
    </subcellularLocation>
</comment>
<comment type="caution">
    <text evidence="11">The sequence shown here is derived from an EMBL/GenBank/DDBJ whole genome shotgun (WGS) entry which is preliminary data.</text>
</comment>
<feature type="transmembrane region" description="Helical" evidence="10">
    <location>
        <begin position="335"/>
        <end position="354"/>
    </location>
</feature>
<evidence type="ECO:0000256" key="3">
    <source>
        <dbReference type="ARBA" id="ARBA00022448"/>
    </source>
</evidence>
<protein>
    <submittedName>
        <fullName evidence="11">Anaerobic C4-dicarboxylate transporter family protein</fullName>
    </submittedName>
</protein>
<gene>
    <name evidence="11" type="ORF">ACH4GP_21655</name>
</gene>
<feature type="transmembrane region" description="Helical" evidence="10">
    <location>
        <begin position="47"/>
        <end position="69"/>
    </location>
</feature>
<feature type="transmembrane region" description="Helical" evidence="10">
    <location>
        <begin position="20"/>
        <end position="40"/>
    </location>
</feature>
<dbReference type="InterPro" id="IPR004668">
    <property type="entry name" value="Anaer_Dcu_memb_transpt"/>
</dbReference>
<evidence type="ECO:0000256" key="4">
    <source>
        <dbReference type="ARBA" id="ARBA00022475"/>
    </source>
</evidence>
<evidence type="ECO:0000256" key="8">
    <source>
        <dbReference type="ARBA" id="ARBA00023136"/>
    </source>
</evidence>
<dbReference type="Pfam" id="PF03605">
    <property type="entry name" value="DcuA_DcuB"/>
    <property type="match status" value="1"/>
</dbReference>
<feature type="transmembrane region" description="Helical" evidence="10">
    <location>
        <begin position="269"/>
        <end position="285"/>
    </location>
</feature>
<evidence type="ECO:0000256" key="9">
    <source>
        <dbReference type="SAM" id="MobiDB-lite"/>
    </source>
</evidence>
<feature type="transmembrane region" description="Helical" evidence="10">
    <location>
        <begin position="361"/>
        <end position="383"/>
    </location>
</feature>
<evidence type="ECO:0000256" key="6">
    <source>
        <dbReference type="ARBA" id="ARBA00022692"/>
    </source>
</evidence>
<evidence type="ECO:0000256" key="7">
    <source>
        <dbReference type="ARBA" id="ARBA00022989"/>
    </source>
</evidence>
<dbReference type="RefSeq" id="WP_397674073.1">
    <property type="nucleotide sequence ID" value="NZ_JBIRGH010000013.1"/>
</dbReference>
<dbReference type="EMBL" id="JBIRGH010000013">
    <property type="protein sequence ID" value="MFH8586973.1"/>
    <property type="molecule type" value="Genomic_DNA"/>
</dbReference>
<evidence type="ECO:0000256" key="2">
    <source>
        <dbReference type="ARBA" id="ARBA00006413"/>
    </source>
</evidence>
<comment type="similarity">
    <text evidence="2">Belongs to the DcuA/DcuB transporter (TC 2.A.13.1) family.</text>
</comment>
<evidence type="ECO:0000313" key="11">
    <source>
        <dbReference type="EMBL" id="MFH8586973.1"/>
    </source>
</evidence>
<keyword evidence="4" id="KW-1003">Cell membrane</keyword>